<dbReference type="EMBL" id="BARV01022864">
    <property type="protein sequence ID" value="GAI24867.1"/>
    <property type="molecule type" value="Genomic_DNA"/>
</dbReference>
<gene>
    <name evidence="2" type="ORF">S06H3_37606</name>
</gene>
<accession>X1LZR4</accession>
<comment type="caution">
    <text evidence="2">The sequence shown here is derived from an EMBL/GenBank/DDBJ whole genome shotgun (WGS) entry which is preliminary data.</text>
</comment>
<dbReference type="InterPro" id="IPR036259">
    <property type="entry name" value="MFS_trans_sf"/>
</dbReference>
<feature type="transmembrane region" description="Helical" evidence="1">
    <location>
        <begin position="6"/>
        <end position="25"/>
    </location>
</feature>
<dbReference type="Gene3D" id="1.20.1250.20">
    <property type="entry name" value="MFS general substrate transporter like domains"/>
    <property type="match status" value="1"/>
</dbReference>
<reference evidence="2" key="1">
    <citation type="journal article" date="2014" name="Front. Microbiol.">
        <title>High frequency of phylogenetically diverse reductive dehalogenase-homologous genes in deep subseafloor sedimentary metagenomes.</title>
        <authorList>
            <person name="Kawai M."/>
            <person name="Futagami T."/>
            <person name="Toyoda A."/>
            <person name="Takaki Y."/>
            <person name="Nishi S."/>
            <person name="Hori S."/>
            <person name="Arai W."/>
            <person name="Tsubouchi T."/>
            <person name="Morono Y."/>
            <person name="Uchiyama I."/>
            <person name="Ito T."/>
            <person name="Fujiyama A."/>
            <person name="Inagaki F."/>
            <person name="Takami H."/>
        </authorList>
    </citation>
    <scope>NUCLEOTIDE SEQUENCE</scope>
    <source>
        <strain evidence="2">Expedition CK06-06</strain>
    </source>
</reference>
<evidence type="ECO:0000256" key="1">
    <source>
        <dbReference type="SAM" id="Phobius"/>
    </source>
</evidence>
<keyword evidence="1" id="KW-1133">Transmembrane helix</keyword>
<keyword evidence="1" id="KW-0472">Membrane</keyword>
<feature type="transmembrane region" description="Helical" evidence="1">
    <location>
        <begin position="138"/>
        <end position="165"/>
    </location>
</feature>
<evidence type="ECO:0008006" key="3">
    <source>
        <dbReference type="Google" id="ProtNLM"/>
    </source>
</evidence>
<protein>
    <recommendedName>
        <fullName evidence="3">Major facilitator superfamily (MFS) profile domain-containing protein</fullName>
    </recommendedName>
</protein>
<organism evidence="2">
    <name type="scientific">marine sediment metagenome</name>
    <dbReference type="NCBI Taxonomy" id="412755"/>
    <lineage>
        <taxon>unclassified sequences</taxon>
        <taxon>metagenomes</taxon>
        <taxon>ecological metagenomes</taxon>
    </lineage>
</organism>
<evidence type="ECO:0000313" key="2">
    <source>
        <dbReference type="EMBL" id="GAI24867.1"/>
    </source>
</evidence>
<feature type="transmembrane region" description="Helical" evidence="1">
    <location>
        <begin position="84"/>
        <end position="105"/>
    </location>
</feature>
<dbReference type="SUPFAM" id="SSF103473">
    <property type="entry name" value="MFS general substrate transporter"/>
    <property type="match status" value="1"/>
</dbReference>
<proteinExistence type="predicted"/>
<name>X1LZR4_9ZZZZ</name>
<sequence>MVAYTICIILDVVIIGIASNAYYVSERSLIPDTVELELRGRANGRINIIGYSGLLIAIAAFLVADLIFGQEVAGETVIGQEGHLFVLSIGGVSIMIAGLIGFLFIKEKPVSELPPKKKFFVELKEIVNIKQLKSNKELFKIILAITIFRSGISTVMPFLFIWIFAL</sequence>
<feature type="transmembrane region" description="Helical" evidence="1">
    <location>
        <begin position="46"/>
        <end position="64"/>
    </location>
</feature>
<feature type="non-terminal residue" evidence="2">
    <location>
        <position position="166"/>
    </location>
</feature>
<keyword evidence="1" id="KW-0812">Transmembrane</keyword>
<dbReference type="AlphaFoldDB" id="X1LZR4"/>